<dbReference type="GO" id="GO:0016887">
    <property type="term" value="F:ATP hydrolysis activity"/>
    <property type="evidence" value="ECO:0007669"/>
    <property type="project" value="InterPro"/>
</dbReference>
<feature type="domain" description="Rad50/SbcC-type AAA" evidence="1">
    <location>
        <begin position="4"/>
        <end position="58"/>
    </location>
</feature>
<sequence>MLEKIIIKNVNSIDVCELDFTKGNYRYLEENVKGDIVNPIAIYGHNGSGKSSILNAMAHFIGMMSLPAEALSP</sequence>
<dbReference type="Gene3D" id="3.40.50.300">
    <property type="entry name" value="P-loop containing nucleotide triphosphate hydrolases"/>
    <property type="match status" value="1"/>
</dbReference>
<dbReference type="AlphaFoldDB" id="A0A9D1LMP3"/>
<name>A0A9D1LMP3_9FIRM</name>
<dbReference type="InterPro" id="IPR038729">
    <property type="entry name" value="Rad50/SbcC_AAA"/>
</dbReference>
<feature type="non-terminal residue" evidence="2">
    <location>
        <position position="73"/>
    </location>
</feature>
<accession>A0A9D1LMP3</accession>
<dbReference type="SUPFAM" id="SSF52540">
    <property type="entry name" value="P-loop containing nucleoside triphosphate hydrolases"/>
    <property type="match status" value="1"/>
</dbReference>
<reference evidence="2" key="1">
    <citation type="submission" date="2020-10" db="EMBL/GenBank/DDBJ databases">
        <authorList>
            <person name="Gilroy R."/>
        </authorList>
    </citation>
    <scope>NUCLEOTIDE SEQUENCE</scope>
    <source>
        <strain evidence="2">ChiGjej1B1-22543</strain>
    </source>
</reference>
<organism evidence="2 3">
    <name type="scientific">Candidatus Alloenteromonas pullicola</name>
    <dbReference type="NCBI Taxonomy" id="2840784"/>
    <lineage>
        <taxon>Bacteria</taxon>
        <taxon>Bacillati</taxon>
        <taxon>Bacillota</taxon>
        <taxon>Bacillota incertae sedis</taxon>
        <taxon>Candidatus Alloenteromonas</taxon>
    </lineage>
</organism>
<proteinExistence type="predicted"/>
<dbReference type="Pfam" id="PF13476">
    <property type="entry name" value="AAA_23"/>
    <property type="match status" value="1"/>
</dbReference>
<evidence type="ECO:0000313" key="3">
    <source>
        <dbReference type="Proteomes" id="UP000824070"/>
    </source>
</evidence>
<gene>
    <name evidence="2" type="ORF">IAC52_00055</name>
</gene>
<dbReference type="InterPro" id="IPR027417">
    <property type="entry name" value="P-loop_NTPase"/>
</dbReference>
<dbReference type="EMBL" id="DVMV01000001">
    <property type="protein sequence ID" value="HIU44681.1"/>
    <property type="molecule type" value="Genomic_DNA"/>
</dbReference>
<evidence type="ECO:0000259" key="1">
    <source>
        <dbReference type="Pfam" id="PF13476"/>
    </source>
</evidence>
<dbReference type="Proteomes" id="UP000824070">
    <property type="component" value="Unassembled WGS sequence"/>
</dbReference>
<comment type="caution">
    <text evidence="2">The sequence shown here is derived from an EMBL/GenBank/DDBJ whole genome shotgun (WGS) entry which is preliminary data.</text>
</comment>
<dbReference type="GO" id="GO:0006302">
    <property type="term" value="P:double-strand break repair"/>
    <property type="evidence" value="ECO:0007669"/>
    <property type="project" value="InterPro"/>
</dbReference>
<protein>
    <submittedName>
        <fullName evidence="2">AAA family ATPase</fullName>
    </submittedName>
</protein>
<evidence type="ECO:0000313" key="2">
    <source>
        <dbReference type="EMBL" id="HIU44681.1"/>
    </source>
</evidence>
<reference evidence="2" key="2">
    <citation type="journal article" date="2021" name="PeerJ">
        <title>Extensive microbial diversity within the chicken gut microbiome revealed by metagenomics and culture.</title>
        <authorList>
            <person name="Gilroy R."/>
            <person name="Ravi A."/>
            <person name="Getino M."/>
            <person name="Pursley I."/>
            <person name="Horton D.L."/>
            <person name="Alikhan N.F."/>
            <person name="Baker D."/>
            <person name="Gharbi K."/>
            <person name="Hall N."/>
            <person name="Watson M."/>
            <person name="Adriaenssens E.M."/>
            <person name="Foster-Nyarko E."/>
            <person name="Jarju S."/>
            <person name="Secka A."/>
            <person name="Antonio M."/>
            <person name="Oren A."/>
            <person name="Chaudhuri R.R."/>
            <person name="La Ragione R."/>
            <person name="Hildebrand F."/>
            <person name="Pallen M.J."/>
        </authorList>
    </citation>
    <scope>NUCLEOTIDE SEQUENCE</scope>
    <source>
        <strain evidence="2">ChiGjej1B1-22543</strain>
    </source>
</reference>